<keyword evidence="4 9" id="KW-0963">Cytoplasm</keyword>
<dbReference type="PROSITE" id="PS01054">
    <property type="entry name" value="TRANSALDOLASE_1"/>
    <property type="match status" value="1"/>
</dbReference>
<dbReference type="CDD" id="cd00956">
    <property type="entry name" value="Transaldolase_FSA"/>
    <property type="match status" value="1"/>
</dbReference>
<dbReference type="OrthoDB" id="9807051at2"/>
<evidence type="ECO:0000256" key="9">
    <source>
        <dbReference type="HAMAP-Rule" id="MF_00494"/>
    </source>
</evidence>
<dbReference type="HOGENOM" id="CLU_079764_0_0_9"/>
<dbReference type="InterPro" id="IPR033919">
    <property type="entry name" value="TSA/FSA_arc/bac"/>
</dbReference>
<dbReference type="InterPro" id="IPR004731">
    <property type="entry name" value="Transaldolase_3B/F6P_aldolase"/>
</dbReference>
<protein>
    <recommendedName>
        <fullName evidence="9">Probable transaldolase</fullName>
        <ecNumber evidence="9">2.2.1.2</ecNumber>
    </recommendedName>
</protein>
<gene>
    <name evidence="10" type="primary">fsa</name>
    <name evidence="9" type="synonym">tal</name>
    <name evidence="10" type="ordered locus">Tph_c27820</name>
</gene>
<organism evidence="10 11">
    <name type="scientific">Thermacetogenium phaeum (strain ATCC BAA-254 / DSM 26808 / PB)</name>
    <dbReference type="NCBI Taxonomy" id="1089553"/>
    <lineage>
        <taxon>Bacteria</taxon>
        <taxon>Bacillati</taxon>
        <taxon>Bacillota</taxon>
        <taxon>Clostridia</taxon>
        <taxon>Thermoanaerobacterales</taxon>
        <taxon>Thermoanaerobacteraceae</taxon>
        <taxon>Thermacetogenium</taxon>
    </lineage>
</organism>
<keyword evidence="11" id="KW-1185">Reference proteome</keyword>
<evidence type="ECO:0000313" key="10">
    <source>
        <dbReference type="EMBL" id="AFV12947.1"/>
    </source>
</evidence>
<dbReference type="KEGG" id="tpz:Tph_c27820"/>
<dbReference type="UniPathway" id="UPA00115">
    <property type="reaction ID" value="UER00414"/>
</dbReference>
<evidence type="ECO:0000256" key="2">
    <source>
        <dbReference type="ARBA" id="ARBA00004857"/>
    </source>
</evidence>
<dbReference type="EMBL" id="CP003732">
    <property type="protein sequence ID" value="AFV12947.1"/>
    <property type="molecule type" value="Genomic_DNA"/>
</dbReference>
<dbReference type="InterPro" id="IPR001585">
    <property type="entry name" value="TAL/FSA"/>
</dbReference>
<keyword evidence="10" id="KW-0456">Lyase</keyword>
<evidence type="ECO:0000256" key="7">
    <source>
        <dbReference type="ARBA" id="ARBA00023270"/>
    </source>
</evidence>
<evidence type="ECO:0000256" key="8">
    <source>
        <dbReference type="ARBA" id="ARBA00048810"/>
    </source>
</evidence>
<dbReference type="STRING" id="1089553.Tph_c27820"/>
<evidence type="ECO:0000256" key="3">
    <source>
        <dbReference type="ARBA" id="ARBA00005740"/>
    </source>
</evidence>
<dbReference type="PROSITE" id="PS00958">
    <property type="entry name" value="TRANSALDOLASE_2"/>
    <property type="match status" value="1"/>
</dbReference>
<keyword evidence="7 9" id="KW-0704">Schiff base</keyword>
<reference evidence="10 11" key="1">
    <citation type="journal article" date="2012" name="BMC Genomics">
        <title>Genome-guided analysis of physiological and morphological traits of the fermentative acetate oxidizer Thermacetogenium phaeum.</title>
        <authorList>
            <person name="Oehler D."/>
            <person name="Poehlein A."/>
            <person name="Leimbach A."/>
            <person name="Muller N."/>
            <person name="Daniel R."/>
            <person name="Gottschalk G."/>
            <person name="Schink B."/>
        </authorList>
    </citation>
    <scope>NUCLEOTIDE SEQUENCE [LARGE SCALE GENOMIC DNA]</scope>
    <source>
        <strain evidence="11">ATCC BAA-254 / DSM 26808 / PB</strain>
    </source>
</reference>
<keyword evidence="5 9" id="KW-0808">Transferase</keyword>
<evidence type="ECO:0000256" key="1">
    <source>
        <dbReference type="ARBA" id="ARBA00004496"/>
    </source>
</evidence>
<dbReference type="InterPro" id="IPR013785">
    <property type="entry name" value="Aldolase_TIM"/>
</dbReference>
<dbReference type="eggNOG" id="COG0176">
    <property type="taxonomic scope" value="Bacteria"/>
</dbReference>
<dbReference type="Gene3D" id="3.20.20.70">
    <property type="entry name" value="Aldolase class I"/>
    <property type="match status" value="1"/>
</dbReference>
<dbReference type="AlphaFoldDB" id="K4LLH4"/>
<dbReference type="HAMAP" id="MF_00494">
    <property type="entry name" value="Transaldolase_3b"/>
    <property type="match status" value="1"/>
</dbReference>
<proteinExistence type="inferred from homology"/>
<dbReference type="SUPFAM" id="SSF51569">
    <property type="entry name" value="Aldolase"/>
    <property type="match status" value="1"/>
</dbReference>
<name>K4LLH4_THEPS</name>
<dbReference type="GO" id="GO:0004801">
    <property type="term" value="F:transaldolase activity"/>
    <property type="evidence" value="ECO:0007669"/>
    <property type="project" value="UniProtKB-UniRule"/>
</dbReference>
<dbReference type="Proteomes" id="UP000000467">
    <property type="component" value="Chromosome"/>
</dbReference>
<comment type="pathway">
    <text evidence="2 9">Carbohydrate degradation; pentose phosphate pathway; D-glyceraldehyde 3-phosphate and beta-D-fructose 6-phosphate from D-ribose 5-phosphate and D-xylulose 5-phosphate (non-oxidative stage): step 2/3.</text>
</comment>
<dbReference type="InterPro" id="IPR018225">
    <property type="entry name" value="Transaldolase_AS"/>
</dbReference>
<dbReference type="EC" id="2.2.1.2" evidence="9"/>
<dbReference type="Pfam" id="PF00923">
    <property type="entry name" value="TAL_FSA"/>
    <property type="match status" value="1"/>
</dbReference>
<evidence type="ECO:0000256" key="6">
    <source>
        <dbReference type="ARBA" id="ARBA00023126"/>
    </source>
</evidence>
<dbReference type="FunFam" id="3.20.20.70:FF:000018">
    <property type="entry name" value="Probable transaldolase"/>
    <property type="match status" value="1"/>
</dbReference>
<dbReference type="GO" id="GO:0005975">
    <property type="term" value="P:carbohydrate metabolic process"/>
    <property type="evidence" value="ECO:0007669"/>
    <property type="project" value="InterPro"/>
</dbReference>
<sequence length="218" mass="23905">MEIYLDTANVEEIRKAAEWGVISGVTTNPTLVSKERGRDFHGIIKEICTIVRGPVSAEVISQDADGILREARDLAAIDPHVVVKIPVTPEGLSAVRILAGEGIRANVTLVFSALQALLAARAGAAFVSPFIGRIDDIGQEGMDVVEDIVRIFDNYGFGTKVIAASIRHPRHVLEAARLGADIATVPFRVLEQMFRHPLTDRGIERFLADWAKMREERN</sequence>
<feature type="active site" description="Schiff-base intermediate with substrate" evidence="9">
    <location>
        <position position="84"/>
    </location>
</feature>
<comment type="function">
    <text evidence="9">Transaldolase is important for the balance of metabolites in the pentose-phosphate pathway.</text>
</comment>
<dbReference type="GO" id="GO:0005737">
    <property type="term" value="C:cytoplasm"/>
    <property type="evidence" value="ECO:0007669"/>
    <property type="project" value="UniProtKB-SubCell"/>
</dbReference>
<keyword evidence="6 9" id="KW-0570">Pentose shunt</keyword>
<evidence type="ECO:0000256" key="5">
    <source>
        <dbReference type="ARBA" id="ARBA00022679"/>
    </source>
</evidence>
<evidence type="ECO:0000256" key="4">
    <source>
        <dbReference type="ARBA" id="ARBA00022490"/>
    </source>
</evidence>
<dbReference type="RefSeq" id="WP_015051806.1">
    <property type="nucleotide sequence ID" value="NC_018870.1"/>
</dbReference>
<dbReference type="PANTHER" id="PTHR10683:SF40">
    <property type="entry name" value="FRUCTOSE-6-PHOSPHATE ALDOLASE 1-RELATED"/>
    <property type="match status" value="1"/>
</dbReference>
<dbReference type="PANTHER" id="PTHR10683">
    <property type="entry name" value="TRANSALDOLASE"/>
    <property type="match status" value="1"/>
</dbReference>
<comment type="catalytic activity">
    <reaction evidence="8 9">
        <text>D-sedoheptulose 7-phosphate + D-glyceraldehyde 3-phosphate = D-erythrose 4-phosphate + beta-D-fructose 6-phosphate</text>
        <dbReference type="Rhea" id="RHEA:17053"/>
        <dbReference type="ChEBI" id="CHEBI:16897"/>
        <dbReference type="ChEBI" id="CHEBI:57483"/>
        <dbReference type="ChEBI" id="CHEBI:57634"/>
        <dbReference type="ChEBI" id="CHEBI:59776"/>
        <dbReference type="EC" id="2.2.1.2"/>
    </reaction>
</comment>
<evidence type="ECO:0000313" key="11">
    <source>
        <dbReference type="Proteomes" id="UP000000467"/>
    </source>
</evidence>
<comment type="subcellular location">
    <subcellularLocation>
        <location evidence="1 9">Cytoplasm</location>
    </subcellularLocation>
</comment>
<dbReference type="GO" id="GO:0006098">
    <property type="term" value="P:pentose-phosphate shunt"/>
    <property type="evidence" value="ECO:0007669"/>
    <property type="project" value="UniProtKB-UniRule"/>
</dbReference>
<dbReference type="GO" id="GO:0016832">
    <property type="term" value="F:aldehyde-lyase activity"/>
    <property type="evidence" value="ECO:0007669"/>
    <property type="project" value="InterPro"/>
</dbReference>
<dbReference type="InterPro" id="IPR022999">
    <property type="entry name" value="Transaldolase_3B"/>
</dbReference>
<dbReference type="NCBIfam" id="TIGR00875">
    <property type="entry name" value="fsa_talC_mipB"/>
    <property type="match status" value="1"/>
</dbReference>
<comment type="similarity">
    <text evidence="3 9">Belongs to the transaldolase family. Type 3B subfamily.</text>
</comment>
<accession>K4LLH4</accession>